<organism evidence="2 3">
    <name type="scientific">Riccia sorocarpa</name>
    <dbReference type="NCBI Taxonomy" id="122646"/>
    <lineage>
        <taxon>Eukaryota</taxon>
        <taxon>Viridiplantae</taxon>
        <taxon>Streptophyta</taxon>
        <taxon>Embryophyta</taxon>
        <taxon>Marchantiophyta</taxon>
        <taxon>Marchantiopsida</taxon>
        <taxon>Marchantiidae</taxon>
        <taxon>Marchantiales</taxon>
        <taxon>Ricciaceae</taxon>
        <taxon>Riccia</taxon>
    </lineage>
</organism>
<evidence type="ECO:0000313" key="3">
    <source>
        <dbReference type="Proteomes" id="UP001633002"/>
    </source>
</evidence>
<comment type="caution">
    <text evidence="2">The sequence shown here is derived from an EMBL/GenBank/DDBJ whole genome shotgun (WGS) entry which is preliminary data.</text>
</comment>
<dbReference type="AlphaFoldDB" id="A0ABD3GNB7"/>
<dbReference type="EMBL" id="JBJQOH010000007">
    <property type="protein sequence ID" value="KAL3679977.1"/>
    <property type="molecule type" value="Genomic_DNA"/>
</dbReference>
<gene>
    <name evidence="2" type="ORF">R1sor_022933</name>
</gene>
<protein>
    <submittedName>
        <fullName evidence="2">Uncharacterized protein</fullName>
    </submittedName>
</protein>
<reference evidence="2 3" key="1">
    <citation type="submission" date="2024-09" db="EMBL/GenBank/DDBJ databases">
        <title>Chromosome-scale assembly of Riccia sorocarpa.</title>
        <authorList>
            <person name="Paukszto L."/>
        </authorList>
    </citation>
    <scope>NUCLEOTIDE SEQUENCE [LARGE SCALE GENOMIC DNA]</scope>
    <source>
        <strain evidence="2">LP-2024</strain>
        <tissue evidence="2">Aerial parts of the thallus</tissue>
    </source>
</reference>
<accession>A0ABD3GNB7</accession>
<proteinExistence type="predicted"/>
<evidence type="ECO:0000313" key="2">
    <source>
        <dbReference type="EMBL" id="KAL3679977.1"/>
    </source>
</evidence>
<evidence type="ECO:0000256" key="1">
    <source>
        <dbReference type="SAM" id="MobiDB-lite"/>
    </source>
</evidence>
<sequence>MEGFPDRGGISEVDVEQQSRRERKRLAQRKRRYENTQNLVRPLRLQMVEEANMEAEEIKRRALEDAKSIRHFARLSAEGFPGPSSLTSNQEMVPAGILMTRSVVDEASEILRFAQTFAHEARAEGLG</sequence>
<feature type="region of interest" description="Disordered" evidence="1">
    <location>
        <begin position="1"/>
        <end position="30"/>
    </location>
</feature>
<dbReference type="Proteomes" id="UP001633002">
    <property type="component" value="Unassembled WGS sequence"/>
</dbReference>
<keyword evidence="3" id="KW-1185">Reference proteome</keyword>
<name>A0ABD3GNB7_9MARC</name>
<feature type="compositionally biased region" description="Basic residues" evidence="1">
    <location>
        <begin position="21"/>
        <end position="30"/>
    </location>
</feature>